<dbReference type="Pfam" id="PF02892">
    <property type="entry name" value="zf-BED"/>
    <property type="match status" value="3"/>
</dbReference>
<dbReference type="GO" id="GO:0046983">
    <property type="term" value="F:protein dimerization activity"/>
    <property type="evidence" value="ECO:0007669"/>
    <property type="project" value="InterPro"/>
</dbReference>
<dbReference type="GO" id="GO:0005634">
    <property type="term" value="C:nucleus"/>
    <property type="evidence" value="ECO:0007669"/>
    <property type="project" value="UniProtKB-SubCell"/>
</dbReference>
<dbReference type="SUPFAM" id="SSF57667">
    <property type="entry name" value="beta-beta-alpha zinc fingers"/>
    <property type="match status" value="3"/>
</dbReference>
<dbReference type="InterPro" id="IPR036236">
    <property type="entry name" value="Znf_C2H2_sf"/>
</dbReference>
<dbReference type="InterPro" id="IPR003656">
    <property type="entry name" value="Znf_BED"/>
</dbReference>
<evidence type="ECO:0000256" key="2">
    <source>
        <dbReference type="ARBA" id="ARBA00022723"/>
    </source>
</evidence>
<dbReference type="EMBL" id="PDUG01000006">
    <property type="protein sequence ID" value="PIC18598.1"/>
    <property type="molecule type" value="Genomic_DNA"/>
</dbReference>
<keyword evidence="8" id="KW-0539">Nucleus</keyword>
<dbReference type="GO" id="GO:0008270">
    <property type="term" value="F:zinc ion binding"/>
    <property type="evidence" value="ECO:0007669"/>
    <property type="project" value="UniProtKB-KW"/>
</dbReference>
<evidence type="ECO:0000256" key="5">
    <source>
        <dbReference type="ARBA" id="ARBA00023015"/>
    </source>
</evidence>
<dbReference type="Proteomes" id="UP000230233">
    <property type="component" value="Chromosome X"/>
</dbReference>
<dbReference type="PROSITE" id="PS50808">
    <property type="entry name" value="ZF_BED"/>
    <property type="match status" value="3"/>
</dbReference>
<dbReference type="SMART" id="SM00614">
    <property type="entry name" value="ZnF_BED"/>
    <property type="match status" value="3"/>
</dbReference>
<evidence type="ECO:0000313" key="12">
    <source>
        <dbReference type="Proteomes" id="UP000230233"/>
    </source>
</evidence>
<feature type="domain" description="BED-type" evidence="10">
    <location>
        <begin position="4"/>
        <end position="55"/>
    </location>
</feature>
<proteinExistence type="predicted"/>
<evidence type="ECO:0000256" key="4">
    <source>
        <dbReference type="ARBA" id="ARBA00022833"/>
    </source>
</evidence>
<evidence type="ECO:0000256" key="6">
    <source>
        <dbReference type="ARBA" id="ARBA00023125"/>
    </source>
</evidence>
<dbReference type="GO" id="GO:0003677">
    <property type="term" value="F:DNA binding"/>
    <property type="evidence" value="ECO:0007669"/>
    <property type="project" value="UniProtKB-KW"/>
</dbReference>
<keyword evidence="7" id="KW-0804">Transcription</keyword>
<evidence type="ECO:0000313" key="11">
    <source>
        <dbReference type="EMBL" id="PIC18598.1"/>
    </source>
</evidence>
<evidence type="ECO:0000256" key="3">
    <source>
        <dbReference type="ARBA" id="ARBA00022771"/>
    </source>
</evidence>
<organism evidence="11 12">
    <name type="scientific">Caenorhabditis nigoni</name>
    <dbReference type="NCBI Taxonomy" id="1611254"/>
    <lineage>
        <taxon>Eukaryota</taxon>
        <taxon>Metazoa</taxon>
        <taxon>Ecdysozoa</taxon>
        <taxon>Nematoda</taxon>
        <taxon>Chromadorea</taxon>
        <taxon>Rhabditida</taxon>
        <taxon>Rhabditina</taxon>
        <taxon>Rhabditomorpha</taxon>
        <taxon>Rhabditoidea</taxon>
        <taxon>Rhabditidae</taxon>
        <taxon>Peloderinae</taxon>
        <taxon>Caenorhabditis</taxon>
    </lineage>
</organism>
<comment type="subcellular location">
    <subcellularLocation>
        <location evidence="1">Nucleus</location>
    </subcellularLocation>
</comment>
<dbReference type="PANTHER" id="PTHR46481">
    <property type="entry name" value="ZINC FINGER BED DOMAIN-CONTAINING PROTEIN 4"/>
    <property type="match status" value="1"/>
</dbReference>
<dbReference type="OrthoDB" id="5865415at2759"/>
<dbReference type="AlphaFoldDB" id="A0A2G5SUE4"/>
<keyword evidence="3 9" id="KW-0863">Zinc-finger</keyword>
<keyword evidence="5" id="KW-0805">Transcription regulation</keyword>
<dbReference type="InterPro" id="IPR013087">
    <property type="entry name" value="Znf_C2H2_type"/>
</dbReference>
<evidence type="ECO:0000256" key="9">
    <source>
        <dbReference type="PROSITE-ProRule" id="PRU00027"/>
    </source>
</evidence>
<evidence type="ECO:0000259" key="10">
    <source>
        <dbReference type="PROSITE" id="PS50808"/>
    </source>
</evidence>
<evidence type="ECO:0000256" key="7">
    <source>
        <dbReference type="ARBA" id="ARBA00023163"/>
    </source>
</evidence>
<evidence type="ECO:0000256" key="1">
    <source>
        <dbReference type="ARBA" id="ARBA00004123"/>
    </source>
</evidence>
<keyword evidence="4" id="KW-0862">Zinc</keyword>
<comment type="caution">
    <text evidence="11">The sequence shown here is derived from an EMBL/GenBank/DDBJ whole genome shotgun (WGS) entry which is preliminary data.</text>
</comment>
<reference evidence="12" key="1">
    <citation type="submission" date="2017-10" db="EMBL/GenBank/DDBJ databases">
        <title>Rapid genome shrinkage in a self-fertile nematode reveals novel sperm competition proteins.</title>
        <authorList>
            <person name="Yin D."/>
            <person name="Schwarz E.M."/>
            <person name="Thomas C.G."/>
            <person name="Felde R.L."/>
            <person name="Korf I.F."/>
            <person name="Cutter A.D."/>
            <person name="Schartner C.M."/>
            <person name="Ralston E.J."/>
            <person name="Meyer B.J."/>
            <person name="Haag E.S."/>
        </authorList>
    </citation>
    <scope>NUCLEOTIDE SEQUENCE [LARGE SCALE GENOMIC DNA]</scope>
    <source>
        <strain evidence="12">JU1422</strain>
    </source>
</reference>
<dbReference type="STRING" id="1611254.A0A2G5SUE4"/>
<dbReference type="PANTHER" id="PTHR46481:SF10">
    <property type="entry name" value="ZINC FINGER BED DOMAIN-CONTAINING PROTEIN 39"/>
    <property type="match status" value="1"/>
</dbReference>
<dbReference type="Pfam" id="PF05699">
    <property type="entry name" value="Dimer_Tnp_hAT"/>
    <property type="match status" value="1"/>
</dbReference>
<keyword evidence="6" id="KW-0238">DNA-binding</keyword>
<keyword evidence="2" id="KW-0479">Metal-binding</keyword>
<dbReference type="SMART" id="SM00355">
    <property type="entry name" value="ZnF_C2H2"/>
    <property type="match status" value="3"/>
</dbReference>
<gene>
    <name evidence="11" type="primary">Cnig_chr_X.g24436</name>
    <name evidence="11" type="ORF">B9Z55_024436</name>
</gene>
<feature type="domain" description="BED-type" evidence="10">
    <location>
        <begin position="99"/>
        <end position="150"/>
    </location>
</feature>
<dbReference type="InterPro" id="IPR012337">
    <property type="entry name" value="RNaseH-like_sf"/>
</dbReference>
<dbReference type="InterPro" id="IPR008906">
    <property type="entry name" value="HATC_C_dom"/>
</dbReference>
<protein>
    <recommendedName>
        <fullName evidence="10">BED-type domain-containing protein</fullName>
    </recommendedName>
</protein>
<feature type="domain" description="BED-type" evidence="10">
    <location>
        <begin position="194"/>
        <end position="245"/>
    </location>
</feature>
<name>A0A2G5SUE4_9PELO</name>
<dbReference type="InterPro" id="IPR052035">
    <property type="entry name" value="ZnF_BED_domain_contain"/>
</dbReference>
<dbReference type="GO" id="GO:0009791">
    <property type="term" value="P:post-embryonic development"/>
    <property type="evidence" value="ECO:0007669"/>
    <property type="project" value="UniProtKB-ARBA"/>
</dbReference>
<sequence length="798" mass="90653">MTSKQKSLVWDFFKKSVDGTLVICQKCQTELKYFGSTSGMLKHVESNHQDEIQMIRNSISENETISAPINYSNISEALNELASTMCANGAPLSLQTTARQKSLVWNFFEKSEDGTQVICQKCQIQLKFFGSTSGMLKHIESNHQDDLKISGNAEIESERIALPNEHSDGPEALNELAMTMCSSSLPLVPQMTSKQKSLVWDFFEKAENGTQVICRKCRTKLKFFGSTSGMLKHIESNHQHDLTKMGKSKIEREKLAAPSKRSHEFEALNELVLTMCTSSVPFSIGKNKHFQKFIHILNPDFPLPSTDAIFCHFASTAKSYREDIKQQLQSVQKCVISVDGWKGKFGNKSLYAMFLYFVDSKFRRTKLFLGIRPIGEPVDVSQIGKLVLDLLIEYDLDFSKVIGGICESRSNVEYFLDRNGRYHLPCGAYSIALIIKNVSEFSSVKEVFIKINQLASHLSSSKFERKLFQEQSKILQIARRIPISFSDTRRGGCVLLAQAYSDHFYTISALSNFQSYLLSQSEKNTLDEFLVCTKPYMEAIQMSEKEDTYASEIIVQYAGLLDFISRRDQDSDIVRFLKKETTLRYEVYLQNDMALFALYCDPRFVYLPDILRNITWSDVEEKVATYCDALRIVNATTSGFEGPPEKKSKNDESYFTKFVLSKRDTTLTESIKTEIVAYQSMIQSSRPSTSADPLNFWMINSERFPNLSILARHILSSPSSTAQTDRFFSKCGILLKCPQKSRVPSTTFNDMMLNVALADLQRGTLNDCDSEDLDDDEDEIEVNLFPDVSDRLLNHCNT</sequence>
<accession>A0A2G5SUE4</accession>
<evidence type="ECO:0000256" key="8">
    <source>
        <dbReference type="ARBA" id="ARBA00023242"/>
    </source>
</evidence>
<dbReference type="SUPFAM" id="SSF53098">
    <property type="entry name" value="Ribonuclease H-like"/>
    <property type="match status" value="1"/>
</dbReference>
<keyword evidence="12" id="KW-1185">Reference proteome</keyword>